<proteinExistence type="predicted"/>
<keyword evidence="4 6" id="KW-1133">Transmembrane helix</keyword>
<feature type="transmembrane region" description="Helical" evidence="6">
    <location>
        <begin position="362"/>
        <end position="381"/>
    </location>
</feature>
<evidence type="ECO:0000256" key="3">
    <source>
        <dbReference type="ARBA" id="ARBA00022692"/>
    </source>
</evidence>
<evidence type="ECO:0000313" key="7">
    <source>
        <dbReference type="EMBL" id="OGY12961.1"/>
    </source>
</evidence>
<dbReference type="PANTHER" id="PTHR30250">
    <property type="entry name" value="PST FAMILY PREDICTED COLANIC ACID TRANSPORTER"/>
    <property type="match status" value="1"/>
</dbReference>
<reference evidence="7 8" key="1">
    <citation type="journal article" date="2016" name="Nat. Commun.">
        <title>Thousands of microbial genomes shed light on interconnected biogeochemical processes in an aquifer system.</title>
        <authorList>
            <person name="Anantharaman K."/>
            <person name="Brown C.T."/>
            <person name="Hug L.A."/>
            <person name="Sharon I."/>
            <person name="Castelle C.J."/>
            <person name="Probst A.J."/>
            <person name="Thomas B.C."/>
            <person name="Singh A."/>
            <person name="Wilkins M.J."/>
            <person name="Karaoz U."/>
            <person name="Brodie E.L."/>
            <person name="Williams K.H."/>
            <person name="Hubbard S.S."/>
            <person name="Banfield J.F."/>
        </authorList>
    </citation>
    <scope>NUCLEOTIDE SEQUENCE [LARGE SCALE GENOMIC DNA]</scope>
</reference>
<feature type="transmembrane region" description="Helical" evidence="6">
    <location>
        <begin position="255"/>
        <end position="280"/>
    </location>
</feature>
<dbReference type="GO" id="GO:0005886">
    <property type="term" value="C:plasma membrane"/>
    <property type="evidence" value="ECO:0007669"/>
    <property type="project" value="UniProtKB-SubCell"/>
</dbReference>
<evidence type="ECO:0000256" key="6">
    <source>
        <dbReference type="SAM" id="Phobius"/>
    </source>
</evidence>
<dbReference type="Pfam" id="PF01943">
    <property type="entry name" value="Polysacc_synt"/>
    <property type="match status" value="1"/>
</dbReference>
<evidence type="ECO:0000256" key="5">
    <source>
        <dbReference type="ARBA" id="ARBA00023136"/>
    </source>
</evidence>
<feature type="transmembrane region" description="Helical" evidence="6">
    <location>
        <begin position="45"/>
        <end position="71"/>
    </location>
</feature>
<keyword evidence="2" id="KW-1003">Cell membrane</keyword>
<organism evidence="7 8">
    <name type="scientific">Candidatus Blackburnbacteria bacterium RIFCSPHIGHO2_12_FULL_41_13b</name>
    <dbReference type="NCBI Taxonomy" id="1797517"/>
    <lineage>
        <taxon>Bacteria</taxon>
        <taxon>Candidatus Blackburniibacteriota</taxon>
    </lineage>
</organism>
<feature type="transmembrane region" description="Helical" evidence="6">
    <location>
        <begin position="12"/>
        <end position="33"/>
    </location>
</feature>
<keyword evidence="3 6" id="KW-0812">Transmembrane</keyword>
<dbReference type="PANTHER" id="PTHR30250:SF28">
    <property type="entry name" value="POLYSACCHARIDE BIOSYNTHESIS PROTEIN"/>
    <property type="match status" value="1"/>
</dbReference>
<feature type="transmembrane region" description="Helical" evidence="6">
    <location>
        <begin position="292"/>
        <end position="313"/>
    </location>
</feature>
<evidence type="ECO:0008006" key="9">
    <source>
        <dbReference type="Google" id="ProtNLM"/>
    </source>
</evidence>
<accession>A0A1G1VC89</accession>
<keyword evidence="5 6" id="KW-0472">Membrane</keyword>
<dbReference type="InterPro" id="IPR050833">
    <property type="entry name" value="Poly_Biosynth_Transport"/>
</dbReference>
<comment type="subcellular location">
    <subcellularLocation>
        <location evidence="1">Cell membrane</location>
        <topology evidence="1">Multi-pass membrane protein</topology>
    </subcellularLocation>
</comment>
<dbReference type="STRING" id="1797517.A3F61_00900"/>
<evidence type="ECO:0000313" key="8">
    <source>
        <dbReference type="Proteomes" id="UP000178272"/>
    </source>
</evidence>
<protein>
    <recommendedName>
        <fullName evidence="9">Polysaccharide biosynthesis protein C-terminal domain-containing protein</fullName>
    </recommendedName>
</protein>
<evidence type="ECO:0000256" key="4">
    <source>
        <dbReference type="ARBA" id="ARBA00022989"/>
    </source>
</evidence>
<feature type="transmembrane region" description="Helical" evidence="6">
    <location>
        <begin position="387"/>
        <end position="408"/>
    </location>
</feature>
<comment type="caution">
    <text evidence="7">The sequence shown here is derived from an EMBL/GenBank/DDBJ whole genome shotgun (WGS) entry which is preliminary data.</text>
</comment>
<evidence type="ECO:0000256" key="1">
    <source>
        <dbReference type="ARBA" id="ARBA00004651"/>
    </source>
</evidence>
<dbReference type="Proteomes" id="UP000178272">
    <property type="component" value="Unassembled WGS sequence"/>
</dbReference>
<dbReference type="InterPro" id="IPR002797">
    <property type="entry name" value="Polysacc_synth"/>
</dbReference>
<feature type="transmembrane region" description="Helical" evidence="6">
    <location>
        <begin position="161"/>
        <end position="179"/>
    </location>
</feature>
<feature type="transmembrane region" description="Helical" evidence="6">
    <location>
        <begin position="333"/>
        <end position="355"/>
    </location>
</feature>
<feature type="transmembrane region" description="Helical" evidence="6">
    <location>
        <begin position="217"/>
        <end position="235"/>
    </location>
</feature>
<feature type="transmembrane region" description="Helical" evidence="6">
    <location>
        <begin position="92"/>
        <end position="116"/>
    </location>
</feature>
<gene>
    <name evidence="7" type="ORF">A3F61_00900</name>
</gene>
<dbReference type="EMBL" id="MHCA01000004">
    <property type="protein sequence ID" value="OGY12961.1"/>
    <property type="molecule type" value="Genomic_DNA"/>
</dbReference>
<feature type="transmembrane region" description="Helical" evidence="6">
    <location>
        <begin position="122"/>
        <end position="140"/>
    </location>
</feature>
<dbReference type="AlphaFoldDB" id="A0A1G1VC89"/>
<name>A0A1G1VC89_9BACT</name>
<evidence type="ECO:0000256" key="2">
    <source>
        <dbReference type="ARBA" id="ARBA00022475"/>
    </source>
</evidence>
<sequence length="416" mass="45804">MNKLINFTKHPFFTGSMTMLVGLNIFNAGQFFYHLLAARILGKAYYGDLAAILSIIGEIGIVHLAIGMTIIRFIASEKKEITVNNYIKWFSWWSILVGGVIGILAFIASPLIIKFLNITQPAAIYLLGPALFVSLIVSVGRSILQGLLKFDKYVLSMMAELGVRILLTVVLTALGYAVFGAMSAIVLGTLFSIFVIKFFVGAHLKGIKGARPKIQPLFKYAVPVFIQGLALTSMYTVDVLMVKHFFPPDKAGLYAAMGILGRTVFYGAAPIVGVMFPLISKRYARGERYYNIFFLSAILIGLASALIVGFYWLFPNFAILALYGSDFLEGASFLWLISLFMALVSISNLFVQFYLSIGKTVIVWPVVIASGLQAILIWFIHPDLLTVIKLSILSSALLVAVLLAYFPFHARSSSKQ</sequence>
<feature type="transmembrane region" description="Helical" evidence="6">
    <location>
        <begin position="185"/>
        <end position="205"/>
    </location>
</feature>